<dbReference type="AlphaFoldDB" id="A0A2J7R7Q1"/>
<sequence length="572" mass="66197">MSIIMMVEITRNNFEEKYPEIEGRLRSAVFVAVDTEFTGLLSDPAFKPSLFDTGSERYGKLRRSTEHFLIMQVGITAFRFIEDKNKYKASKYTFYVFPRSFASIDNIFMCQSSSLEFLCQNHFDFNKFVYDGVPYLNQKEEAHLRKELSKGSLFHQLDRTVDLDDEKSIQLVCSRVAKWAASAVQGDTLDLNNLDICQGDIRLSYVMHKELRQRFPDIWSFPEGGLIRVKKISHMQRKALEENEEQHKTLEETVMHSLLGFSRLFKLLTELKKPIVGHNILLDLMIMYNQFHEQLPTRLNDFKEEIHRLFPVIYDTKFLSFQMRKILIKEDMWNSNILSHLYCFFKEGRGRYLVLYSPIIELEDGAEICNPKETASNVSEQSQDLNVKFHEAGWDSYCTGYCFIRMAHIFAHVTCGSLVFGRILTSREHLLGVSSKKNCVNVIRANISHMCLDGPDPPSDRPNWLHVQAKGFRTIDVSKVAELFARYGSVDVKPFTRFRALVAVGNHGSAKDIVRQFQKHKELRVSYYHPLWHSSVFQTFLGTGAVVSCGMCAYFLYRQFSNIQTPSARSVP</sequence>
<dbReference type="GO" id="GO:0000289">
    <property type="term" value="P:nuclear-transcribed mRNA poly(A) tail shortening"/>
    <property type="evidence" value="ECO:0007669"/>
    <property type="project" value="TreeGrafter"/>
</dbReference>
<comment type="similarity">
    <text evidence="1">Belongs to the CAF1 family.</text>
</comment>
<evidence type="ECO:0000256" key="1">
    <source>
        <dbReference type="ARBA" id="ARBA00008372"/>
    </source>
</evidence>
<keyword evidence="4" id="KW-1185">Reference proteome</keyword>
<dbReference type="InterPro" id="IPR012677">
    <property type="entry name" value="Nucleotide-bd_a/b_plait_sf"/>
</dbReference>
<dbReference type="Proteomes" id="UP000235965">
    <property type="component" value="Unassembled WGS sequence"/>
</dbReference>
<dbReference type="GO" id="GO:0005783">
    <property type="term" value="C:endoplasmic reticulum"/>
    <property type="evidence" value="ECO:0007669"/>
    <property type="project" value="TreeGrafter"/>
</dbReference>
<dbReference type="OrthoDB" id="414075at2759"/>
<feature type="transmembrane region" description="Helical" evidence="2">
    <location>
        <begin position="536"/>
        <end position="557"/>
    </location>
</feature>
<dbReference type="EMBL" id="NEVH01006727">
    <property type="protein sequence ID" value="PNF36864.1"/>
    <property type="molecule type" value="Genomic_DNA"/>
</dbReference>
<dbReference type="InParanoid" id="A0A2J7R7Q1"/>
<dbReference type="SUPFAM" id="SSF53098">
    <property type="entry name" value="Ribonuclease H-like"/>
    <property type="match status" value="1"/>
</dbReference>
<dbReference type="GO" id="GO:0000175">
    <property type="term" value="F:3'-5'-RNA exonuclease activity"/>
    <property type="evidence" value="ECO:0007669"/>
    <property type="project" value="TreeGrafter"/>
</dbReference>
<dbReference type="STRING" id="105785.A0A2J7R7Q1"/>
<keyword evidence="3" id="KW-0378">Hydrolase</keyword>
<name>A0A2J7R7Q1_9NEOP</name>
<dbReference type="GO" id="GO:0003723">
    <property type="term" value="F:RNA binding"/>
    <property type="evidence" value="ECO:0007669"/>
    <property type="project" value="TreeGrafter"/>
</dbReference>
<accession>A0A2J7R7Q1</accession>
<dbReference type="Gene3D" id="3.30.70.330">
    <property type="match status" value="1"/>
</dbReference>
<keyword evidence="3" id="KW-0540">Nuclease</keyword>
<protein>
    <submittedName>
        <fullName evidence="3">Pre-piRNA 3'-exonuclease trimmer</fullName>
    </submittedName>
</protein>
<dbReference type="InterPro" id="IPR036397">
    <property type="entry name" value="RNaseH_sf"/>
</dbReference>
<dbReference type="InterPro" id="IPR051181">
    <property type="entry name" value="CAF1_poly(A)_ribonucleases"/>
</dbReference>
<dbReference type="GO" id="GO:1990432">
    <property type="term" value="P:siRNA 3'-end processing"/>
    <property type="evidence" value="ECO:0007669"/>
    <property type="project" value="TreeGrafter"/>
</dbReference>
<dbReference type="PANTHER" id="PTHR15092">
    <property type="entry name" value="POLY A -SPECIFIC RIBONUCLEASE/TARGET OF EGR1, MEMBER 1"/>
    <property type="match status" value="1"/>
</dbReference>
<dbReference type="InterPro" id="IPR012337">
    <property type="entry name" value="RNaseH-like_sf"/>
</dbReference>
<organism evidence="3 4">
    <name type="scientific">Cryptotermes secundus</name>
    <dbReference type="NCBI Taxonomy" id="105785"/>
    <lineage>
        <taxon>Eukaryota</taxon>
        <taxon>Metazoa</taxon>
        <taxon>Ecdysozoa</taxon>
        <taxon>Arthropoda</taxon>
        <taxon>Hexapoda</taxon>
        <taxon>Insecta</taxon>
        <taxon>Pterygota</taxon>
        <taxon>Neoptera</taxon>
        <taxon>Polyneoptera</taxon>
        <taxon>Dictyoptera</taxon>
        <taxon>Blattodea</taxon>
        <taxon>Blattoidea</taxon>
        <taxon>Termitoidae</taxon>
        <taxon>Kalotermitidae</taxon>
        <taxon>Cryptotermitinae</taxon>
        <taxon>Cryptotermes</taxon>
    </lineage>
</organism>
<reference evidence="3 4" key="1">
    <citation type="submission" date="2017-12" db="EMBL/GenBank/DDBJ databases">
        <title>Hemimetabolous genomes reveal molecular basis of termite eusociality.</title>
        <authorList>
            <person name="Harrison M.C."/>
            <person name="Jongepier E."/>
            <person name="Robertson H.M."/>
            <person name="Arning N."/>
            <person name="Bitard-Feildel T."/>
            <person name="Chao H."/>
            <person name="Childers C.P."/>
            <person name="Dinh H."/>
            <person name="Doddapaneni H."/>
            <person name="Dugan S."/>
            <person name="Gowin J."/>
            <person name="Greiner C."/>
            <person name="Han Y."/>
            <person name="Hu H."/>
            <person name="Hughes D.S.T."/>
            <person name="Huylmans A.-K."/>
            <person name="Kemena C."/>
            <person name="Kremer L.P.M."/>
            <person name="Lee S.L."/>
            <person name="Lopez-Ezquerra A."/>
            <person name="Mallet L."/>
            <person name="Monroy-Kuhn J.M."/>
            <person name="Moser A."/>
            <person name="Murali S.C."/>
            <person name="Muzny D.M."/>
            <person name="Otani S."/>
            <person name="Piulachs M.-D."/>
            <person name="Poelchau M."/>
            <person name="Qu J."/>
            <person name="Schaub F."/>
            <person name="Wada-Katsumata A."/>
            <person name="Worley K.C."/>
            <person name="Xie Q."/>
            <person name="Ylla G."/>
            <person name="Poulsen M."/>
            <person name="Gibbs R.A."/>
            <person name="Schal C."/>
            <person name="Richards S."/>
            <person name="Belles X."/>
            <person name="Korb J."/>
            <person name="Bornberg-Bauer E."/>
        </authorList>
    </citation>
    <scope>NUCLEOTIDE SEQUENCE [LARGE SCALE GENOMIC DNA]</scope>
    <source>
        <tissue evidence="3">Whole body</tissue>
    </source>
</reference>
<dbReference type="Pfam" id="PF04857">
    <property type="entry name" value="CAF1"/>
    <property type="match status" value="1"/>
</dbReference>
<gene>
    <name evidence="3" type="ORF">B7P43_G08864</name>
</gene>
<keyword evidence="2" id="KW-1133">Transmembrane helix</keyword>
<evidence type="ECO:0000313" key="4">
    <source>
        <dbReference type="Proteomes" id="UP000235965"/>
    </source>
</evidence>
<proteinExistence type="inferred from homology"/>
<dbReference type="GO" id="GO:1990431">
    <property type="term" value="P:priRNA 3'-end processing"/>
    <property type="evidence" value="ECO:0007669"/>
    <property type="project" value="TreeGrafter"/>
</dbReference>
<keyword evidence="3" id="KW-0269">Exonuclease</keyword>
<keyword evidence="2" id="KW-0472">Membrane</keyword>
<dbReference type="PANTHER" id="PTHR15092:SF22">
    <property type="entry name" value="POLY(A)-SPECIFIC RIBONUCLEASE PNLDC1"/>
    <property type="match status" value="1"/>
</dbReference>
<comment type="caution">
    <text evidence="3">The sequence shown here is derived from an EMBL/GenBank/DDBJ whole genome shotgun (WGS) entry which is preliminary data.</text>
</comment>
<dbReference type="InterPro" id="IPR006941">
    <property type="entry name" value="RNase_CAF1"/>
</dbReference>
<keyword evidence="2" id="KW-0812">Transmembrane</keyword>
<dbReference type="GO" id="GO:0005634">
    <property type="term" value="C:nucleus"/>
    <property type="evidence" value="ECO:0007669"/>
    <property type="project" value="TreeGrafter"/>
</dbReference>
<evidence type="ECO:0000256" key="2">
    <source>
        <dbReference type="SAM" id="Phobius"/>
    </source>
</evidence>
<dbReference type="Gene3D" id="3.30.420.10">
    <property type="entry name" value="Ribonuclease H-like superfamily/Ribonuclease H"/>
    <property type="match status" value="2"/>
</dbReference>
<evidence type="ECO:0000313" key="3">
    <source>
        <dbReference type="EMBL" id="PNF36864.1"/>
    </source>
</evidence>